<accession>T1XCS4</accession>
<dbReference type="HOGENOM" id="CLU_018483_2_1_4"/>
<dbReference type="InterPro" id="IPR051620">
    <property type="entry name" value="ORF904-like_C"/>
</dbReference>
<dbReference type="PANTHER" id="PTHR35372:SF2">
    <property type="entry name" value="SF3 HELICASE DOMAIN-CONTAINING PROTEIN"/>
    <property type="match status" value="1"/>
</dbReference>
<dbReference type="RefSeq" id="WP_021007833.1">
    <property type="nucleotide sequence ID" value="NC_022247.1"/>
</dbReference>
<dbReference type="InterPro" id="IPR014818">
    <property type="entry name" value="Phage/plasmid_primase_P4_C"/>
</dbReference>
<evidence type="ECO:0000256" key="2">
    <source>
        <dbReference type="ARBA" id="ARBA00022801"/>
    </source>
</evidence>
<evidence type="ECO:0000256" key="4">
    <source>
        <dbReference type="SAM" id="MobiDB-lite"/>
    </source>
</evidence>
<feature type="region of interest" description="Disordered" evidence="4">
    <location>
        <begin position="1"/>
        <end position="74"/>
    </location>
</feature>
<dbReference type="EMBL" id="CP003911">
    <property type="protein sequence ID" value="AGU50363.1"/>
    <property type="molecule type" value="Genomic_DNA"/>
</dbReference>
<dbReference type="Pfam" id="PF19263">
    <property type="entry name" value="DUF5906"/>
    <property type="match status" value="1"/>
</dbReference>
<dbReference type="Pfam" id="PF08706">
    <property type="entry name" value="D5_N"/>
    <property type="match status" value="1"/>
</dbReference>
<evidence type="ECO:0000313" key="6">
    <source>
        <dbReference type="EMBL" id="AGU50363.1"/>
    </source>
</evidence>
<feature type="domain" description="SF3 helicase" evidence="5">
    <location>
        <begin position="225"/>
        <end position="384"/>
    </location>
</feature>
<dbReference type="SMART" id="SM00885">
    <property type="entry name" value="D5_N"/>
    <property type="match status" value="1"/>
</dbReference>
<name>T1XCS4_VARPD</name>
<reference evidence="6 7" key="1">
    <citation type="submission" date="2012-10" db="EMBL/GenBank/DDBJ databases">
        <title>Genome sequence of Variovorax paradoxus B4.</title>
        <authorList>
            <person name="Schuldes J."/>
            <person name="Brandt U."/>
            <person name="Hiessl S."/>
            <person name="Wuebbeler J.H."/>
            <person name="Thuermer A."/>
            <person name="Steinbuechel A."/>
            <person name="Daniel R."/>
        </authorList>
    </citation>
    <scope>NUCLEOTIDE SEQUENCE [LARGE SCALE GENOMIC DNA]</scope>
    <source>
        <strain evidence="6 7">B4</strain>
    </source>
</reference>
<evidence type="ECO:0000313" key="7">
    <source>
        <dbReference type="Proteomes" id="UP000016223"/>
    </source>
</evidence>
<dbReference type="InterPro" id="IPR014015">
    <property type="entry name" value="Helicase_SF3_DNA-vir"/>
</dbReference>
<dbReference type="NCBIfam" id="TIGR01613">
    <property type="entry name" value="primase_Cterm"/>
    <property type="match status" value="1"/>
</dbReference>
<evidence type="ECO:0000259" key="5">
    <source>
        <dbReference type="PROSITE" id="PS51206"/>
    </source>
</evidence>
<dbReference type="Proteomes" id="UP000016223">
    <property type="component" value="Chromosome 1"/>
</dbReference>
<dbReference type="PATRIC" id="fig|1246301.3.peg.3313"/>
<keyword evidence="1" id="KW-0547">Nucleotide-binding</keyword>
<evidence type="ECO:0000256" key="3">
    <source>
        <dbReference type="ARBA" id="ARBA00022840"/>
    </source>
</evidence>
<proteinExistence type="predicted"/>
<protein>
    <submittedName>
        <fullName evidence="6">Putative plasmid/phage primase, P4 family</fullName>
    </submittedName>
</protein>
<dbReference type="InterPro" id="IPR045455">
    <property type="entry name" value="NrS-1_pol-like_helicase"/>
</dbReference>
<dbReference type="GO" id="GO:0005524">
    <property type="term" value="F:ATP binding"/>
    <property type="evidence" value="ECO:0007669"/>
    <property type="project" value="UniProtKB-KW"/>
</dbReference>
<dbReference type="AlphaFoldDB" id="T1XCS4"/>
<dbReference type="Gene3D" id="3.40.50.300">
    <property type="entry name" value="P-loop containing nucleotide triphosphate hydrolases"/>
    <property type="match status" value="1"/>
</dbReference>
<evidence type="ECO:0000256" key="1">
    <source>
        <dbReference type="ARBA" id="ARBA00022741"/>
    </source>
</evidence>
<dbReference type="PROSITE" id="PS51206">
    <property type="entry name" value="SF3_HELICASE_1"/>
    <property type="match status" value="1"/>
</dbReference>
<sequence length="508" mass="56109">MISIDDFIAGKGVQPQGAPPLPPTAPRVKHKPPSPPKAAPRRVPVELVEDVPARVSPPVPANPKQGDPSPLLPPEYSDDALALDFVQCAANLRWSHGLGWMLDNGVTWARDDNLRRYDVARRVCRIAAAGVAVDAEARRLASARTVNAALSLAQADPGMVVPTSAWDADTMALNTPAGIVDLRTGKLRTRGIEFVTQAARVAPDFAGSCPTWHRFLQQVFVGDGDLIEFMQRSMGYWISGDRREQVIHFLYGLGANGKSVLTEFVQWLGGSYTLKMPASALMQSKGERHPTELAQLRGKRLAVSSELDENSFFNESLIKELTGDDTLTARFMRGDFFEFQMTQKHVIVGNFKPRLRGGDPAIARRMLLVPFNARFQGVERDPYMLDKLKAEAPAILAWIVQGALKWQTDGLAVPASVRDASADYMADHDDLQQWVDECCEMQGEAQAGHLYTSFSNWKKARGEHAPSMTAWGSRITNLRGVSKRRSGGIRYSGIQLTHDEMRRVNWAV</sequence>
<dbReference type="PANTHER" id="PTHR35372">
    <property type="entry name" value="ATP BINDING PROTEIN-RELATED"/>
    <property type="match status" value="1"/>
</dbReference>
<dbReference type="GO" id="GO:0016787">
    <property type="term" value="F:hydrolase activity"/>
    <property type="evidence" value="ECO:0007669"/>
    <property type="project" value="UniProtKB-KW"/>
</dbReference>
<dbReference type="InterPro" id="IPR006500">
    <property type="entry name" value="Helicase_put_C_phage/plasmid"/>
</dbReference>
<dbReference type="KEGG" id="vpd:VAPA_1c32770"/>
<organism evidence="6 7">
    <name type="scientific">Variovorax paradoxus B4</name>
    <dbReference type="NCBI Taxonomy" id="1246301"/>
    <lineage>
        <taxon>Bacteria</taxon>
        <taxon>Pseudomonadati</taxon>
        <taxon>Pseudomonadota</taxon>
        <taxon>Betaproteobacteria</taxon>
        <taxon>Burkholderiales</taxon>
        <taxon>Comamonadaceae</taxon>
        <taxon>Variovorax</taxon>
    </lineage>
</organism>
<keyword evidence="2" id="KW-0378">Hydrolase</keyword>
<keyword evidence="3" id="KW-0067">ATP-binding</keyword>
<gene>
    <name evidence="6" type="ORF">VAPA_1c32770</name>
</gene>
<dbReference type="InterPro" id="IPR027417">
    <property type="entry name" value="P-loop_NTPase"/>
</dbReference>